<dbReference type="PANTHER" id="PTHR10683">
    <property type="entry name" value="TRANSALDOLASE"/>
    <property type="match status" value="1"/>
</dbReference>
<reference evidence="5" key="1">
    <citation type="submission" date="2020-10" db="EMBL/GenBank/DDBJ databases">
        <authorList>
            <person name="Gilroy R."/>
        </authorList>
    </citation>
    <scope>NUCLEOTIDE SEQUENCE</scope>
    <source>
        <strain evidence="5">ChiBcec6-7307</strain>
    </source>
</reference>
<comment type="subcellular location">
    <subcellularLocation>
        <location evidence="1">Cytoplasm</location>
    </subcellularLocation>
</comment>
<dbReference type="InterPro" id="IPR033919">
    <property type="entry name" value="TSA/FSA_arc/bac"/>
</dbReference>
<dbReference type="InterPro" id="IPR018225">
    <property type="entry name" value="Transaldolase_AS"/>
</dbReference>
<dbReference type="FunFam" id="3.20.20.70:FF:000018">
    <property type="entry name" value="Probable transaldolase"/>
    <property type="match status" value="1"/>
</dbReference>
<dbReference type="SUPFAM" id="SSF51569">
    <property type="entry name" value="Aldolase"/>
    <property type="match status" value="1"/>
</dbReference>
<reference evidence="5" key="2">
    <citation type="journal article" date="2021" name="PeerJ">
        <title>Extensive microbial diversity within the chicken gut microbiome revealed by metagenomics and culture.</title>
        <authorList>
            <person name="Gilroy R."/>
            <person name="Ravi A."/>
            <person name="Getino M."/>
            <person name="Pursley I."/>
            <person name="Horton D.L."/>
            <person name="Alikhan N.F."/>
            <person name="Baker D."/>
            <person name="Gharbi K."/>
            <person name="Hall N."/>
            <person name="Watson M."/>
            <person name="Adriaenssens E.M."/>
            <person name="Foster-Nyarko E."/>
            <person name="Jarju S."/>
            <person name="Secka A."/>
            <person name="Antonio M."/>
            <person name="Oren A."/>
            <person name="Chaudhuri R.R."/>
            <person name="La Ragione R."/>
            <person name="Hildebrand F."/>
            <person name="Pallen M.J."/>
        </authorList>
    </citation>
    <scope>NUCLEOTIDE SEQUENCE</scope>
    <source>
        <strain evidence="5">ChiBcec6-7307</strain>
    </source>
</reference>
<protein>
    <submittedName>
        <fullName evidence="5">Fructose-6-phosphate aldolase</fullName>
    </submittedName>
</protein>
<evidence type="ECO:0000256" key="4">
    <source>
        <dbReference type="ARBA" id="ARBA00023270"/>
    </source>
</evidence>
<keyword evidence="2" id="KW-0963">Cytoplasm</keyword>
<dbReference type="Pfam" id="PF00923">
    <property type="entry name" value="TAL_FSA"/>
    <property type="match status" value="1"/>
</dbReference>
<evidence type="ECO:0000313" key="6">
    <source>
        <dbReference type="Proteomes" id="UP000886889"/>
    </source>
</evidence>
<dbReference type="CDD" id="cd00956">
    <property type="entry name" value="Transaldolase_FSA"/>
    <property type="match status" value="1"/>
</dbReference>
<dbReference type="Proteomes" id="UP000886889">
    <property type="component" value="Unassembled WGS sequence"/>
</dbReference>
<proteinExistence type="predicted"/>
<accession>A0A9D1T7R9</accession>
<sequence>MEILLDTANLQEIKLASKWIPICGITTNPTIICREHTNFFQRIKAIKNIIEKKQLHVQVVGNTWEQMIQNAEAILDNCRQEIHIKIPATYEGFRAMKELSDRDIPVTATTVYSPEQAILATLAGADCIAVYYNKMYNLNMDPQKTIWEISCIIKSSDKPPKILAASFRNSRQVVEAFLAGADAATLPYNILKEFWNNPAPAQAVREFQDDWEKEYSTA</sequence>
<dbReference type="GO" id="GO:0005737">
    <property type="term" value="C:cytoplasm"/>
    <property type="evidence" value="ECO:0007669"/>
    <property type="project" value="UniProtKB-SubCell"/>
</dbReference>
<name>A0A9D1T7R9_9FIRM</name>
<keyword evidence="4" id="KW-0704">Schiff base</keyword>
<dbReference type="EMBL" id="DVOS01000036">
    <property type="protein sequence ID" value="HIV22989.1"/>
    <property type="molecule type" value="Genomic_DNA"/>
</dbReference>
<organism evidence="5 6">
    <name type="scientific">Candidatus Merdiplasma excrementigallinarum</name>
    <dbReference type="NCBI Taxonomy" id="2840864"/>
    <lineage>
        <taxon>Bacteria</taxon>
        <taxon>Bacillati</taxon>
        <taxon>Bacillota</taxon>
        <taxon>Clostridia</taxon>
        <taxon>Lachnospirales</taxon>
        <taxon>Lachnospiraceae</taxon>
        <taxon>Lachnospiraceae incertae sedis</taxon>
        <taxon>Candidatus Merdiplasma</taxon>
    </lineage>
</organism>
<dbReference type="AlphaFoldDB" id="A0A9D1T7R9"/>
<dbReference type="NCBIfam" id="NF009299">
    <property type="entry name" value="PRK12656.1"/>
    <property type="match status" value="1"/>
</dbReference>
<keyword evidence="3" id="KW-0808">Transferase</keyword>
<evidence type="ECO:0000313" key="5">
    <source>
        <dbReference type="EMBL" id="HIV22989.1"/>
    </source>
</evidence>
<gene>
    <name evidence="5" type="ORF">IAC80_03520</name>
</gene>
<dbReference type="PROSITE" id="PS01054">
    <property type="entry name" value="TRANSALDOLASE_1"/>
    <property type="match status" value="1"/>
</dbReference>
<dbReference type="GO" id="GO:0016740">
    <property type="term" value="F:transferase activity"/>
    <property type="evidence" value="ECO:0007669"/>
    <property type="project" value="UniProtKB-KW"/>
</dbReference>
<dbReference type="InterPro" id="IPR001585">
    <property type="entry name" value="TAL/FSA"/>
</dbReference>
<dbReference type="Gene3D" id="3.20.20.70">
    <property type="entry name" value="Aldolase class I"/>
    <property type="match status" value="1"/>
</dbReference>
<dbReference type="PANTHER" id="PTHR10683:SF28">
    <property type="entry name" value="TRANSALDOLASE C"/>
    <property type="match status" value="1"/>
</dbReference>
<dbReference type="GO" id="GO:0005975">
    <property type="term" value="P:carbohydrate metabolic process"/>
    <property type="evidence" value="ECO:0007669"/>
    <property type="project" value="InterPro"/>
</dbReference>
<evidence type="ECO:0000256" key="1">
    <source>
        <dbReference type="ARBA" id="ARBA00004496"/>
    </source>
</evidence>
<dbReference type="GO" id="GO:0016832">
    <property type="term" value="F:aldehyde-lyase activity"/>
    <property type="evidence" value="ECO:0007669"/>
    <property type="project" value="InterPro"/>
</dbReference>
<dbReference type="InterPro" id="IPR013785">
    <property type="entry name" value="Aldolase_TIM"/>
</dbReference>
<evidence type="ECO:0000256" key="3">
    <source>
        <dbReference type="ARBA" id="ARBA00022679"/>
    </source>
</evidence>
<evidence type="ECO:0000256" key="2">
    <source>
        <dbReference type="ARBA" id="ARBA00022490"/>
    </source>
</evidence>
<comment type="caution">
    <text evidence="5">The sequence shown here is derived from an EMBL/GenBank/DDBJ whole genome shotgun (WGS) entry which is preliminary data.</text>
</comment>